<comment type="caution">
    <text evidence="2">The sequence shown here is derived from an EMBL/GenBank/DDBJ whole genome shotgun (WGS) entry which is preliminary data.</text>
</comment>
<accession>A0ABD1MLN8</accession>
<sequence>MDASGSGSGSRPRGDKEKEEDEKEMLEMLEQRRGYVQAWSLRPLNQPSLRHRLAHLELKIAQQHQLRALATRDQCKDPDPTSKQDGTRNAEDGDAPDQDATRNGKDVNAPDQDSTRNADKDDDEQQKNPPNE</sequence>
<feature type="region of interest" description="Disordered" evidence="1">
    <location>
        <begin position="67"/>
        <end position="132"/>
    </location>
</feature>
<keyword evidence="3" id="KW-1185">Reference proteome</keyword>
<proteinExistence type="predicted"/>
<organism evidence="2 3">
    <name type="scientific">Flemingia macrophylla</name>
    <dbReference type="NCBI Taxonomy" id="520843"/>
    <lineage>
        <taxon>Eukaryota</taxon>
        <taxon>Viridiplantae</taxon>
        <taxon>Streptophyta</taxon>
        <taxon>Embryophyta</taxon>
        <taxon>Tracheophyta</taxon>
        <taxon>Spermatophyta</taxon>
        <taxon>Magnoliopsida</taxon>
        <taxon>eudicotyledons</taxon>
        <taxon>Gunneridae</taxon>
        <taxon>Pentapetalae</taxon>
        <taxon>rosids</taxon>
        <taxon>fabids</taxon>
        <taxon>Fabales</taxon>
        <taxon>Fabaceae</taxon>
        <taxon>Papilionoideae</taxon>
        <taxon>50 kb inversion clade</taxon>
        <taxon>NPAAA clade</taxon>
        <taxon>indigoferoid/millettioid clade</taxon>
        <taxon>Phaseoleae</taxon>
        <taxon>Flemingia</taxon>
    </lineage>
</organism>
<protein>
    <submittedName>
        <fullName evidence="2">Uncharacterized protein</fullName>
    </submittedName>
</protein>
<name>A0ABD1MLN8_9FABA</name>
<evidence type="ECO:0000256" key="1">
    <source>
        <dbReference type="SAM" id="MobiDB-lite"/>
    </source>
</evidence>
<gene>
    <name evidence="2" type="ORF">Fmac_011161</name>
</gene>
<dbReference type="EMBL" id="JBGMDY010000004">
    <property type="protein sequence ID" value="KAL2336715.1"/>
    <property type="molecule type" value="Genomic_DNA"/>
</dbReference>
<dbReference type="Proteomes" id="UP001603857">
    <property type="component" value="Unassembled WGS sequence"/>
</dbReference>
<reference evidence="2 3" key="1">
    <citation type="submission" date="2024-08" db="EMBL/GenBank/DDBJ databases">
        <title>Insights into the chromosomal genome structure of Flemingia macrophylla.</title>
        <authorList>
            <person name="Ding Y."/>
            <person name="Zhao Y."/>
            <person name="Bi W."/>
            <person name="Wu M."/>
            <person name="Zhao G."/>
            <person name="Gong Y."/>
            <person name="Li W."/>
            <person name="Zhang P."/>
        </authorList>
    </citation>
    <scope>NUCLEOTIDE SEQUENCE [LARGE SCALE GENOMIC DNA]</scope>
    <source>
        <strain evidence="2">DYQJB</strain>
        <tissue evidence="2">Leaf</tissue>
    </source>
</reference>
<feature type="compositionally biased region" description="Basic and acidic residues" evidence="1">
    <location>
        <begin position="73"/>
        <end position="91"/>
    </location>
</feature>
<evidence type="ECO:0000313" key="2">
    <source>
        <dbReference type="EMBL" id="KAL2336715.1"/>
    </source>
</evidence>
<dbReference type="AlphaFoldDB" id="A0ABD1MLN8"/>
<feature type="region of interest" description="Disordered" evidence="1">
    <location>
        <begin position="1"/>
        <end position="29"/>
    </location>
</feature>
<evidence type="ECO:0000313" key="3">
    <source>
        <dbReference type="Proteomes" id="UP001603857"/>
    </source>
</evidence>